<gene>
    <name evidence="1" type="ORF">HYALB_00013597</name>
</gene>
<evidence type="ECO:0000313" key="2">
    <source>
        <dbReference type="Proteomes" id="UP000701801"/>
    </source>
</evidence>
<protein>
    <recommendedName>
        <fullName evidence="3">N-acetyltransferase domain-containing protein</fullName>
    </recommendedName>
</protein>
<dbReference type="EMBL" id="CAJVRM010000390">
    <property type="protein sequence ID" value="CAG8980476.1"/>
    <property type="molecule type" value="Genomic_DNA"/>
</dbReference>
<keyword evidence="2" id="KW-1185">Reference proteome</keyword>
<proteinExistence type="predicted"/>
<dbReference type="PANTHER" id="PTHR42791">
    <property type="entry name" value="GNAT FAMILY ACETYLTRANSFERASE"/>
    <property type="match status" value="1"/>
</dbReference>
<name>A0A9N9QAT1_9HELO</name>
<dbReference type="Gene3D" id="3.40.630.30">
    <property type="match status" value="1"/>
</dbReference>
<evidence type="ECO:0008006" key="3">
    <source>
        <dbReference type="Google" id="ProtNLM"/>
    </source>
</evidence>
<dbReference type="SUPFAM" id="SSF55729">
    <property type="entry name" value="Acyl-CoA N-acyltransferases (Nat)"/>
    <property type="match status" value="1"/>
</dbReference>
<dbReference type="InterPro" id="IPR016181">
    <property type="entry name" value="Acyl_CoA_acyltransferase"/>
</dbReference>
<dbReference type="PANTHER" id="PTHR42791:SF5">
    <property type="entry name" value="HYPOTHETICAL ACETYLTRANSFERASE (EUROFUNG)"/>
    <property type="match status" value="1"/>
</dbReference>
<accession>A0A9N9QAT1</accession>
<dbReference type="Proteomes" id="UP000701801">
    <property type="component" value="Unassembled WGS sequence"/>
</dbReference>
<sequence>MSFTLSEVNPETYFLDLITCEWESYGFPLQTFFRLFCPIRGTGPHAREESLAECTARQREWHVSDPSSYWQKVTDSSTGKIIGGALWGICPTNPFEKTEHEDAYWFPEGGEREFVNEALERFETPRATMGQRPQNPYISSHIISHLFPPLNSHPHSQTRLSPLTPHSPAYRRLGAANLILDWGIKKAQEMGVEMWLDATIYGIPLYKKARLRRGQGELVGSAERRSRCGLEET</sequence>
<reference evidence="1" key="1">
    <citation type="submission" date="2021-07" db="EMBL/GenBank/DDBJ databases">
        <authorList>
            <person name="Durling M."/>
        </authorList>
    </citation>
    <scope>NUCLEOTIDE SEQUENCE</scope>
</reference>
<dbReference type="OrthoDB" id="410198at2759"/>
<organism evidence="1 2">
    <name type="scientific">Hymenoscyphus albidus</name>
    <dbReference type="NCBI Taxonomy" id="595503"/>
    <lineage>
        <taxon>Eukaryota</taxon>
        <taxon>Fungi</taxon>
        <taxon>Dikarya</taxon>
        <taxon>Ascomycota</taxon>
        <taxon>Pezizomycotina</taxon>
        <taxon>Leotiomycetes</taxon>
        <taxon>Helotiales</taxon>
        <taxon>Helotiaceae</taxon>
        <taxon>Hymenoscyphus</taxon>
    </lineage>
</organism>
<evidence type="ECO:0000313" key="1">
    <source>
        <dbReference type="EMBL" id="CAG8980476.1"/>
    </source>
</evidence>
<dbReference type="AlphaFoldDB" id="A0A9N9QAT1"/>
<dbReference type="InterPro" id="IPR052523">
    <property type="entry name" value="Trichothecene_AcTrans"/>
</dbReference>
<comment type="caution">
    <text evidence="1">The sequence shown here is derived from an EMBL/GenBank/DDBJ whole genome shotgun (WGS) entry which is preliminary data.</text>
</comment>